<name>A0A6A0AUF4_9ACTN</name>
<keyword evidence="3" id="KW-0443">Lipid metabolism</keyword>
<evidence type="ECO:0000313" key="9">
    <source>
        <dbReference type="EMBL" id="GFH35961.1"/>
    </source>
</evidence>
<comment type="similarity">
    <text evidence="1 7">Belongs to the enoyl-CoA hydratase/isomerase family.</text>
</comment>
<sequence length="320" mass="33076">MSEVRSQVGSEHVPEAGSQAGSQAGSGTASEAGSGTASEAGSERVREAGSERVQGSPAEQRFGEFVAVRRHETGYVAELVLDRPKAMNAVSTEMARSLAAACATLAADRSVRVTVVTSSNDRAFCVGADLKERNSFTDAELVRQRPTARAAYTGVLELPMPTIAAVHGFALGGGFELALSCDVIVADATAVVGLPEVSVGVIPGGGGTQLLPRRVGAARAAELVFTARRVAASEARELGLVDELADDARPAALALAARMAANSPVGLRAAKRALRLGQGLDLRAGLEVEDAAWRSVAFSGDRAEGVAAFNEKRKPEWPGE</sequence>
<dbReference type="InterPro" id="IPR029045">
    <property type="entry name" value="ClpP/crotonase-like_dom_sf"/>
</dbReference>
<evidence type="ECO:0000256" key="3">
    <source>
        <dbReference type="ARBA" id="ARBA00023098"/>
    </source>
</evidence>
<dbReference type="GO" id="GO:0004300">
    <property type="term" value="F:enoyl-CoA hydratase activity"/>
    <property type="evidence" value="ECO:0007669"/>
    <property type="project" value="UniProtKB-EC"/>
</dbReference>
<evidence type="ECO:0000256" key="2">
    <source>
        <dbReference type="ARBA" id="ARBA00012076"/>
    </source>
</evidence>
<dbReference type="FunFam" id="1.10.12.10:FF:000007">
    <property type="entry name" value="Enoyl-CoA hydratase"/>
    <property type="match status" value="1"/>
</dbReference>
<dbReference type="Pfam" id="PF00378">
    <property type="entry name" value="ECH_1"/>
    <property type="match status" value="1"/>
</dbReference>
<dbReference type="PROSITE" id="PS00166">
    <property type="entry name" value="ENOYL_COA_HYDRATASE"/>
    <property type="match status" value="1"/>
</dbReference>
<comment type="catalytic activity">
    <reaction evidence="5">
        <text>a (3S)-3-hydroxyacyl-CoA = a (2E)-enoyl-CoA + H2O</text>
        <dbReference type="Rhea" id="RHEA:16105"/>
        <dbReference type="ChEBI" id="CHEBI:15377"/>
        <dbReference type="ChEBI" id="CHEBI:57318"/>
        <dbReference type="ChEBI" id="CHEBI:58856"/>
        <dbReference type="EC" id="4.2.1.17"/>
    </reaction>
</comment>
<dbReference type="GO" id="GO:0006635">
    <property type="term" value="P:fatty acid beta-oxidation"/>
    <property type="evidence" value="ECO:0007669"/>
    <property type="project" value="TreeGrafter"/>
</dbReference>
<dbReference type="InterPro" id="IPR014748">
    <property type="entry name" value="Enoyl-CoA_hydra_C"/>
</dbReference>
<feature type="compositionally biased region" description="Low complexity" evidence="8">
    <location>
        <begin position="15"/>
        <end position="40"/>
    </location>
</feature>
<proteinExistence type="inferred from homology"/>
<evidence type="ECO:0000256" key="6">
    <source>
        <dbReference type="ARBA" id="ARBA00023717"/>
    </source>
</evidence>
<organism evidence="9 10">
    <name type="scientific">Streptomyces pacificus</name>
    <dbReference type="NCBI Taxonomy" id="2705029"/>
    <lineage>
        <taxon>Bacteria</taxon>
        <taxon>Bacillati</taxon>
        <taxon>Actinomycetota</taxon>
        <taxon>Actinomycetes</taxon>
        <taxon>Kitasatosporales</taxon>
        <taxon>Streptomycetaceae</taxon>
        <taxon>Streptomyces</taxon>
    </lineage>
</organism>
<dbReference type="RefSeq" id="WP_173263900.1">
    <property type="nucleotide sequence ID" value="NZ_BLLG01000005.1"/>
</dbReference>
<keyword evidence="4" id="KW-0456">Lyase</keyword>
<dbReference type="PANTHER" id="PTHR11941">
    <property type="entry name" value="ENOYL-COA HYDRATASE-RELATED"/>
    <property type="match status" value="1"/>
</dbReference>
<evidence type="ECO:0000256" key="1">
    <source>
        <dbReference type="ARBA" id="ARBA00005254"/>
    </source>
</evidence>
<dbReference type="EMBL" id="BLLG01000005">
    <property type="protein sequence ID" value="GFH35961.1"/>
    <property type="molecule type" value="Genomic_DNA"/>
</dbReference>
<dbReference type="PANTHER" id="PTHR11941:SF169">
    <property type="entry name" value="(7AS)-7A-METHYL-1,5-DIOXO-2,3,5,6,7,7A-HEXAHYDRO-1H-INDENE-CARBOXYL-COA HYDROLASE"/>
    <property type="match status" value="1"/>
</dbReference>
<gene>
    <name evidence="9" type="ORF">SCWH03_21830</name>
</gene>
<feature type="region of interest" description="Disordered" evidence="8">
    <location>
        <begin position="1"/>
        <end position="57"/>
    </location>
</feature>
<evidence type="ECO:0000256" key="4">
    <source>
        <dbReference type="ARBA" id="ARBA00023239"/>
    </source>
</evidence>
<evidence type="ECO:0000256" key="7">
    <source>
        <dbReference type="RuleBase" id="RU003707"/>
    </source>
</evidence>
<keyword evidence="10" id="KW-1185">Reference proteome</keyword>
<evidence type="ECO:0000313" key="10">
    <source>
        <dbReference type="Proteomes" id="UP000484988"/>
    </source>
</evidence>
<reference evidence="9 10" key="1">
    <citation type="submission" date="2020-02" db="EMBL/GenBank/DDBJ databases">
        <title>Whole Genome Shotgun Sequence of Streptomyces sp. strain CWH03.</title>
        <authorList>
            <person name="Dohra H."/>
            <person name="Kodani S."/>
            <person name="Yamamura H."/>
        </authorList>
    </citation>
    <scope>NUCLEOTIDE SEQUENCE [LARGE SCALE GENOMIC DNA]</scope>
    <source>
        <strain evidence="9 10">CWH03</strain>
    </source>
</reference>
<dbReference type="Gene3D" id="1.10.12.10">
    <property type="entry name" value="Lyase 2-enoyl-coa Hydratase, Chain A, domain 2"/>
    <property type="match status" value="1"/>
</dbReference>
<accession>A0A6A0AUF4</accession>
<dbReference type="AlphaFoldDB" id="A0A6A0AUF4"/>
<dbReference type="FunFam" id="3.90.226.10:FF:000009">
    <property type="entry name" value="Carnitinyl-CoA dehydratase"/>
    <property type="match status" value="1"/>
</dbReference>
<evidence type="ECO:0000256" key="8">
    <source>
        <dbReference type="SAM" id="MobiDB-lite"/>
    </source>
</evidence>
<dbReference type="Gene3D" id="3.90.226.10">
    <property type="entry name" value="2-enoyl-CoA Hydratase, Chain A, domain 1"/>
    <property type="match status" value="1"/>
</dbReference>
<dbReference type="CDD" id="cd06558">
    <property type="entry name" value="crotonase-like"/>
    <property type="match status" value="1"/>
</dbReference>
<dbReference type="InterPro" id="IPR001753">
    <property type="entry name" value="Enoyl-CoA_hydra/iso"/>
</dbReference>
<dbReference type="EC" id="4.2.1.17" evidence="2"/>
<evidence type="ECO:0000256" key="5">
    <source>
        <dbReference type="ARBA" id="ARBA00023709"/>
    </source>
</evidence>
<dbReference type="Proteomes" id="UP000484988">
    <property type="component" value="Unassembled WGS sequence"/>
</dbReference>
<dbReference type="SUPFAM" id="SSF52096">
    <property type="entry name" value="ClpP/crotonase"/>
    <property type="match status" value="1"/>
</dbReference>
<feature type="compositionally biased region" description="Basic and acidic residues" evidence="8">
    <location>
        <begin position="41"/>
        <end position="50"/>
    </location>
</feature>
<comment type="catalytic activity">
    <reaction evidence="6">
        <text>a 4-saturated-(3S)-3-hydroxyacyl-CoA = a (3E)-enoyl-CoA + H2O</text>
        <dbReference type="Rhea" id="RHEA:20724"/>
        <dbReference type="ChEBI" id="CHEBI:15377"/>
        <dbReference type="ChEBI" id="CHEBI:58521"/>
        <dbReference type="ChEBI" id="CHEBI:137480"/>
        <dbReference type="EC" id="4.2.1.17"/>
    </reaction>
</comment>
<comment type="caution">
    <text evidence="9">The sequence shown here is derived from an EMBL/GenBank/DDBJ whole genome shotgun (WGS) entry which is preliminary data.</text>
</comment>
<dbReference type="InterPro" id="IPR018376">
    <property type="entry name" value="Enoyl-CoA_hyd/isom_CS"/>
</dbReference>
<protein>
    <recommendedName>
        <fullName evidence="2">enoyl-CoA hydratase</fullName>
        <ecNumber evidence="2">4.2.1.17</ecNumber>
    </recommendedName>
</protein>